<proteinExistence type="predicted"/>
<accession>A0ABV4U8N7</accession>
<reference evidence="2 3" key="1">
    <citation type="submission" date="2024-08" db="EMBL/GenBank/DDBJ databases">
        <title>Whole-genome sequencing of halo(alkali)philic microorganisms from hypersaline lakes.</title>
        <authorList>
            <person name="Sorokin D.Y."/>
            <person name="Merkel A.Y."/>
            <person name="Messina E."/>
            <person name="Yakimov M."/>
        </authorList>
    </citation>
    <scope>NUCLEOTIDE SEQUENCE [LARGE SCALE GENOMIC DNA]</scope>
    <source>
        <strain evidence="2 3">AB-hyl4</strain>
    </source>
</reference>
<name>A0ABV4U8N7_9BACT</name>
<dbReference type="EMBL" id="JBGUBD010000008">
    <property type="protein sequence ID" value="MFA9479343.1"/>
    <property type="molecule type" value="Genomic_DNA"/>
</dbReference>
<comment type="caution">
    <text evidence="2">The sequence shown here is derived from an EMBL/GenBank/DDBJ whole genome shotgun (WGS) entry which is preliminary data.</text>
</comment>
<keyword evidence="3" id="KW-1185">Reference proteome</keyword>
<protein>
    <submittedName>
        <fullName evidence="2">DUF6602 domain-containing protein</fullName>
    </submittedName>
</protein>
<dbReference type="RefSeq" id="WP_425346264.1">
    <property type="nucleotide sequence ID" value="NZ_JBGUBD010000008.1"/>
</dbReference>
<evidence type="ECO:0000313" key="3">
    <source>
        <dbReference type="Proteomes" id="UP001575105"/>
    </source>
</evidence>
<evidence type="ECO:0000259" key="1">
    <source>
        <dbReference type="Pfam" id="PF20247"/>
    </source>
</evidence>
<gene>
    <name evidence="2" type="ORF">ACERK3_13720</name>
</gene>
<organism evidence="2 3">
    <name type="scientific">Natronomicrosphaera hydrolytica</name>
    <dbReference type="NCBI Taxonomy" id="3242702"/>
    <lineage>
        <taxon>Bacteria</taxon>
        <taxon>Pseudomonadati</taxon>
        <taxon>Planctomycetota</taxon>
        <taxon>Phycisphaerae</taxon>
        <taxon>Phycisphaerales</taxon>
        <taxon>Phycisphaeraceae</taxon>
        <taxon>Natronomicrosphaera</taxon>
    </lineage>
</organism>
<evidence type="ECO:0000313" key="2">
    <source>
        <dbReference type="EMBL" id="MFA9479343.1"/>
    </source>
</evidence>
<dbReference type="Pfam" id="PF20247">
    <property type="entry name" value="DUF6602"/>
    <property type="match status" value="1"/>
</dbReference>
<dbReference type="InterPro" id="IPR046537">
    <property type="entry name" value="DUF6602"/>
</dbReference>
<feature type="domain" description="DUF6602" evidence="1">
    <location>
        <begin position="43"/>
        <end position="141"/>
    </location>
</feature>
<sequence length="278" mass="30627">MFPAIAITTRRHAMTSNSSQYLASVAYELSAQATRVRDLIGDKHWLSDGHHHEALLRDLIRRHIGHSCTATRGFVIDPVDINLCSREQDILIIDERHESPFFQQNDLAIAFPRQVIAAISVKASLNSSSLKDAIEGLSTARFISNRSASNLNHIWTAAFFFDTSKTVDNTPSLMYKYVANSLNNNHPSAPNRRITCEDLPDFICAGQIGTVRSIRTGNGIAELSGSRCANLSPAVFLGVLLDHLASSRGLPMAHFAEFIDNMDFPPLTPQSITLNSNP</sequence>
<dbReference type="Proteomes" id="UP001575105">
    <property type="component" value="Unassembled WGS sequence"/>
</dbReference>
<dbReference type="CDD" id="cd21173">
    <property type="entry name" value="NucC-like"/>
    <property type="match status" value="1"/>
</dbReference>